<sequence>MAELEIRVDRKLMEVGAVLYHDDMVVRDIAIQENTTVKAVKSWGKQVRVKLRDEEFRKRVGLDV</sequence>
<organism evidence="1 2">
    <name type="scientific">Lentibacillus populi</name>
    <dbReference type="NCBI Taxonomy" id="1827502"/>
    <lineage>
        <taxon>Bacteria</taxon>
        <taxon>Bacillati</taxon>
        <taxon>Bacillota</taxon>
        <taxon>Bacilli</taxon>
        <taxon>Bacillales</taxon>
        <taxon>Bacillaceae</taxon>
        <taxon>Lentibacillus</taxon>
    </lineage>
</organism>
<protein>
    <submittedName>
        <fullName evidence="1">Uncharacterized protein</fullName>
    </submittedName>
</protein>
<dbReference type="Proteomes" id="UP000621492">
    <property type="component" value="Unassembled WGS sequence"/>
</dbReference>
<gene>
    <name evidence="1" type="ORF">GCM10011409_23820</name>
</gene>
<keyword evidence="2" id="KW-1185">Reference proteome</keyword>
<comment type="caution">
    <text evidence="1">The sequence shown here is derived from an EMBL/GenBank/DDBJ whole genome shotgun (WGS) entry which is preliminary data.</text>
</comment>
<dbReference type="EMBL" id="BMJD01000018">
    <property type="protein sequence ID" value="GGB45487.1"/>
    <property type="molecule type" value="Genomic_DNA"/>
</dbReference>
<reference evidence="1" key="1">
    <citation type="journal article" date="2014" name="Int. J. Syst. Evol. Microbiol.">
        <title>Complete genome sequence of Corynebacterium casei LMG S-19264T (=DSM 44701T), isolated from a smear-ripened cheese.</title>
        <authorList>
            <consortium name="US DOE Joint Genome Institute (JGI-PGF)"/>
            <person name="Walter F."/>
            <person name="Albersmeier A."/>
            <person name="Kalinowski J."/>
            <person name="Ruckert C."/>
        </authorList>
    </citation>
    <scope>NUCLEOTIDE SEQUENCE</scope>
    <source>
        <strain evidence="1">CGMCC 1.15454</strain>
    </source>
</reference>
<reference evidence="1" key="2">
    <citation type="submission" date="2020-09" db="EMBL/GenBank/DDBJ databases">
        <authorList>
            <person name="Sun Q."/>
            <person name="Zhou Y."/>
        </authorList>
    </citation>
    <scope>NUCLEOTIDE SEQUENCE</scope>
    <source>
        <strain evidence="1">CGMCC 1.15454</strain>
    </source>
</reference>
<dbReference type="AlphaFoldDB" id="A0A9W5X649"/>
<accession>A0A9W5X649</accession>
<name>A0A9W5X649_9BACI</name>
<evidence type="ECO:0000313" key="2">
    <source>
        <dbReference type="Proteomes" id="UP000621492"/>
    </source>
</evidence>
<dbReference type="RefSeq" id="WP_230856141.1">
    <property type="nucleotide sequence ID" value="NZ_BMJD01000018.1"/>
</dbReference>
<evidence type="ECO:0000313" key="1">
    <source>
        <dbReference type="EMBL" id="GGB45487.1"/>
    </source>
</evidence>
<proteinExistence type="predicted"/>